<comment type="subcellular location">
    <subcellularLocation>
        <location evidence="1">Golgi apparatus membrane</location>
        <topology evidence="1">Single-pass type II membrane protein</topology>
    </subcellularLocation>
</comment>
<dbReference type="GO" id="GO:0000139">
    <property type="term" value="C:Golgi membrane"/>
    <property type="evidence" value="ECO:0007669"/>
    <property type="project" value="UniProtKB-SubCell"/>
</dbReference>
<dbReference type="PANTHER" id="PTHR31392:SF1">
    <property type="entry name" value="ALPHA-1,3-MANNOSYLTRANSFERASE MNN1-RELATED"/>
    <property type="match status" value="1"/>
</dbReference>
<evidence type="ECO:0000256" key="6">
    <source>
        <dbReference type="ARBA" id="ARBA00022692"/>
    </source>
</evidence>
<protein>
    <submittedName>
        <fullName evidence="13">CIC11C00000001631</fullName>
    </submittedName>
</protein>
<evidence type="ECO:0000313" key="14">
    <source>
        <dbReference type="Proteomes" id="UP000182334"/>
    </source>
</evidence>
<dbReference type="GO" id="GO:0006493">
    <property type="term" value="P:protein O-linked glycosylation"/>
    <property type="evidence" value="ECO:0007669"/>
    <property type="project" value="TreeGrafter"/>
</dbReference>
<evidence type="ECO:0000256" key="4">
    <source>
        <dbReference type="ARBA" id="ARBA00022676"/>
    </source>
</evidence>
<evidence type="ECO:0000256" key="1">
    <source>
        <dbReference type="ARBA" id="ARBA00004323"/>
    </source>
</evidence>
<dbReference type="InterPro" id="IPR029044">
    <property type="entry name" value="Nucleotide-diphossugar_trans"/>
</dbReference>
<dbReference type="GO" id="GO:0046354">
    <property type="term" value="P:mannan biosynthetic process"/>
    <property type="evidence" value="ECO:0007669"/>
    <property type="project" value="UniProtKB-ARBA"/>
</dbReference>
<keyword evidence="14" id="KW-1185">Reference proteome</keyword>
<evidence type="ECO:0000256" key="2">
    <source>
        <dbReference type="ARBA" id="ARBA00004922"/>
    </source>
</evidence>
<keyword evidence="5" id="KW-0808">Transferase</keyword>
<sequence length="782" mass="90151">MSFTSSIASAGEYVLQTVKHPTKRNIIYFLVIVWINAINFYLFHHRLQVLTHFTSSMNDVAPVNNYKGHAIPRKLLDNIVFKMWEKNDNIVKDSRRIDTHLGNYDNFFAAHEVSSIVGLSFSERCDAYFRSLYAKSKAWHVDTDNTYEIDMDYQMDWEEYKKKYTNWAVQQIAKEKEIKELEVDKGSNEVHDIIGKACDALKDKAKKDEYAMRDLVAHMRIFNRCYVEREDTPFRNAQDKFIQKQNAELNSLSTKFVSTDAEVHLNKDAFHLCSDLQAKVYPWIHDSFPIYQRHTGDILRSPPRMSKYVSEHEVNSPTDHKYSSGKGIKKPVHSALTDNKQCWINEFKNKISGKGIVIPFTLTSFEDTLNLIHLLRALGNKYPVQIVYYSDMTKEHKEKLVDAARRPFTDMPQSFSKVSDLIDKLALDHKTNGFIPLELWLVDASSMVSEHFQTRLSTVPIIAWASVVNSFEEFILMDPLASPLQNPKYFFDLPEYRQKGAYFYRNRAWEKRDIHDAKFFNKMSPSLVDETTFGIPIAPTEVLDIPFFSHLSQVQDSRLAVINRARHFSSVMMQLQLAQFFPANYRANNGLEIWLGFALNGDYDFHFHDTMPGALGKLTDPALRLIGGTRKPDSKEICSTQVGHIDLSGDTPSLVWVSGGFQGCPCRKIDFGAEKASKIFPWTHIFEESDLQSYYNDQIQLENAIIPPFKSLQTLKLDNDEKEPNKPWEKFEGCEAKFFCGYSRVGGKKGDKDNTVLGKVIEFDRKTIDLFKFYGDIWSGSD</sequence>
<reference evidence="13 14" key="1">
    <citation type="submission" date="2016-10" db="EMBL/GenBank/DDBJ databases">
        <authorList>
            <person name="de Groot N.N."/>
        </authorList>
    </citation>
    <scope>NUCLEOTIDE SEQUENCE [LARGE SCALE GENOMIC DNA]</scope>
    <source>
        <strain evidence="13 14">CBS 141442</strain>
    </source>
</reference>
<dbReference type="EMBL" id="LT635762">
    <property type="protein sequence ID" value="SGZ57781.1"/>
    <property type="molecule type" value="Genomic_DNA"/>
</dbReference>
<comment type="similarity">
    <text evidence="3">Belongs to the MNN1/MNT family.</text>
</comment>
<dbReference type="AlphaFoldDB" id="A0A1L0GNU0"/>
<evidence type="ECO:0000256" key="5">
    <source>
        <dbReference type="ARBA" id="ARBA00022679"/>
    </source>
</evidence>
<dbReference type="SUPFAM" id="SSF53448">
    <property type="entry name" value="Nucleotide-diphospho-sugar transferases"/>
    <property type="match status" value="1"/>
</dbReference>
<accession>A0A1L0GNU0</accession>
<keyword evidence="7" id="KW-0735">Signal-anchor</keyword>
<proteinExistence type="inferred from homology"/>
<evidence type="ECO:0000313" key="13">
    <source>
        <dbReference type="EMBL" id="SGZ57781.1"/>
    </source>
</evidence>
<evidence type="ECO:0000256" key="3">
    <source>
        <dbReference type="ARBA" id="ARBA00009105"/>
    </source>
</evidence>
<keyword evidence="9" id="KW-0333">Golgi apparatus</keyword>
<dbReference type="InterPro" id="IPR022751">
    <property type="entry name" value="Alpha_mannosyltransferase"/>
</dbReference>
<keyword evidence="8 12" id="KW-1133">Transmembrane helix</keyword>
<gene>
    <name evidence="13" type="ORF">SAMEA4029010_CIC11G00000001631</name>
</gene>
<evidence type="ECO:0000256" key="12">
    <source>
        <dbReference type="SAM" id="Phobius"/>
    </source>
</evidence>
<dbReference type="Proteomes" id="UP000182334">
    <property type="component" value="Chromosome VII"/>
</dbReference>
<name>A0A1L0GNU0_9ASCO</name>
<evidence type="ECO:0000256" key="7">
    <source>
        <dbReference type="ARBA" id="ARBA00022968"/>
    </source>
</evidence>
<dbReference type="PANTHER" id="PTHR31392">
    <property type="entry name" value="ALPHA-1,3-MANNOSYLTRANSFERASE MNN1-RELATED"/>
    <property type="match status" value="1"/>
</dbReference>
<feature type="transmembrane region" description="Helical" evidence="12">
    <location>
        <begin position="26"/>
        <end position="43"/>
    </location>
</feature>
<evidence type="ECO:0000256" key="8">
    <source>
        <dbReference type="ARBA" id="ARBA00022989"/>
    </source>
</evidence>
<dbReference type="STRING" id="45354.A0A1L0GNU0"/>
<evidence type="ECO:0000256" key="11">
    <source>
        <dbReference type="ARBA" id="ARBA00023180"/>
    </source>
</evidence>
<keyword evidence="6 12" id="KW-0812">Transmembrane</keyword>
<keyword evidence="11" id="KW-0325">Glycoprotein</keyword>
<dbReference type="OrthoDB" id="430354at2759"/>
<comment type="pathway">
    <text evidence="2">Protein modification; protein glycosylation.</text>
</comment>
<organism evidence="13 14">
    <name type="scientific">Sungouiella intermedia</name>
    <dbReference type="NCBI Taxonomy" id="45354"/>
    <lineage>
        <taxon>Eukaryota</taxon>
        <taxon>Fungi</taxon>
        <taxon>Dikarya</taxon>
        <taxon>Ascomycota</taxon>
        <taxon>Saccharomycotina</taxon>
        <taxon>Pichiomycetes</taxon>
        <taxon>Metschnikowiaceae</taxon>
        <taxon>Sungouiella</taxon>
    </lineage>
</organism>
<evidence type="ECO:0000256" key="9">
    <source>
        <dbReference type="ARBA" id="ARBA00023034"/>
    </source>
</evidence>
<dbReference type="GO" id="GO:0000033">
    <property type="term" value="F:alpha-1,3-mannosyltransferase activity"/>
    <property type="evidence" value="ECO:0007669"/>
    <property type="project" value="TreeGrafter"/>
</dbReference>
<evidence type="ECO:0000256" key="10">
    <source>
        <dbReference type="ARBA" id="ARBA00023136"/>
    </source>
</evidence>
<keyword evidence="4" id="KW-0328">Glycosyltransferase</keyword>
<dbReference type="Pfam" id="PF11051">
    <property type="entry name" value="Mannosyl_trans3"/>
    <property type="match status" value="1"/>
</dbReference>
<keyword evidence="10 12" id="KW-0472">Membrane</keyword>